<name>A0ABS3L9H5_9ENTE</name>
<dbReference type="EMBL" id="JAFREM010000014">
    <property type="protein sequence ID" value="MBO1306299.1"/>
    <property type="molecule type" value="Genomic_DNA"/>
</dbReference>
<feature type="region of interest" description="Disordered" evidence="1">
    <location>
        <begin position="139"/>
        <end position="196"/>
    </location>
</feature>
<dbReference type="Proteomes" id="UP000664601">
    <property type="component" value="Unassembled WGS sequence"/>
</dbReference>
<sequence>MIKLVSGFLNSVGNKHTLTIKDPNTDLSPAEIKESLELLTTLTIFEKDGVGLFQKVVSAKYVETIETPIFSGDELFSEEHAPIVLNQSMFPHPVPAPVVDLPAASIEEPSVAEIDAEKVAELKKRSTYQAIPAVPQVSLDQQKKGITAPPETPNVLEESTESLSETPSTSNYRISEILRRRRNRRKAQEKQKKNPD</sequence>
<dbReference type="InterPro" id="IPR021321">
    <property type="entry name" value="DUF2922"/>
</dbReference>
<organism evidence="2 3">
    <name type="scientific">Candidatus Enterococcus moelleringii</name>
    <dbReference type="NCBI Taxonomy" id="2815325"/>
    <lineage>
        <taxon>Bacteria</taxon>
        <taxon>Bacillati</taxon>
        <taxon>Bacillota</taxon>
        <taxon>Bacilli</taxon>
        <taxon>Lactobacillales</taxon>
        <taxon>Enterococcaceae</taxon>
        <taxon>Enterococcus</taxon>
    </lineage>
</organism>
<proteinExistence type="predicted"/>
<feature type="compositionally biased region" description="Low complexity" evidence="1">
    <location>
        <begin position="161"/>
        <end position="170"/>
    </location>
</feature>
<keyword evidence="3" id="KW-1185">Reference proteome</keyword>
<comment type="caution">
    <text evidence="2">The sequence shown here is derived from an EMBL/GenBank/DDBJ whole genome shotgun (WGS) entry which is preliminary data.</text>
</comment>
<protein>
    <submittedName>
        <fullName evidence="2">DUF2922 domain-containing protein</fullName>
    </submittedName>
</protein>
<evidence type="ECO:0000256" key="1">
    <source>
        <dbReference type="SAM" id="MobiDB-lite"/>
    </source>
</evidence>
<reference evidence="2 3" key="1">
    <citation type="submission" date="2021-03" db="EMBL/GenBank/DDBJ databases">
        <title>Enterococcal diversity collection.</title>
        <authorList>
            <person name="Gilmore M.S."/>
            <person name="Schwartzman J."/>
            <person name="Van Tyne D."/>
            <person name="Martin M."/>
            <person name="Earl A.M."/>
            <person name="Manson A.L."/>
            <person name="Straub T."/>
            <person name="Salamzade R."/>
            <person name="Saavedra J."/>
            <person name="Lebreton F."/>
            <person name="Prichula J."/>
            <person name="Schaufler K."/>
            <person name="Gaca A."/>
            <person name="Sgardioli B."/>
            <person name="Wagenaar J."/>
            <person name="Strong T."/>
        </authorList>
    </citation>
    <scope>NUCLEOTIDE SEQUENCE [LARGE SCALE GENOMIC DNA]</scope>
    <source>
        <strain evidence="2 3">669A</strain>
    </source>
</reference>
<gene>
    <name evidence="2" type="ORF">JZO70_09015</name>
</gene>
<dbReference type="RefSeq" id="WP_207673232.1">
    <property type="nucleotide sequence ID" value="NZ_JAFREM010000014.1"/>
</dbReference>
<dbReference type="Pfam" id="PF11148">
    <property type="entry name" value="DUF2922"/>
    <property type="match status" value="1"/>
</dbReference>
<evidence type="ECO:0000313" key="3">
    <source>
        <dbReference type="Proteomes" id="UP000664601"/>
    </source>
</evidence>
<accession>A0ABS3L9H5</accession>
<feature type="compositionally biased region" description="Basic and acidic residues" evidence="1">
    <location>
        <begin position="186"/>
        <end position="196"/>
    </location>
</feature>
<evidence type="ECO:0000313" key="2">
    <source>
        <dbReference type="EMBL" id="MBO1306299.1"/>
    </source>
</evidence>